<protein>
    <submittedName>
        <fullName evidence="1">Conserved domain protein</fullName>
    </submittedName>
</protein>
<comment type="caution">
    <text evidence="1">The sequence shown here is derived from an EMBL/GenBank/DDBJ whole genome shotgun (WGS) entry which is preliminary data.</text>
</comment>
<dbReference type="RefSeq" id="WP_004834047.1">
    <property type="nucleotide sequence ID" value="NZ_AEXM01000008.1"/>
</dbReference>
<keyword evidence="2" id="KW-1185">Reference proteome</keyword>
<dbReference type="AlphaFoldDB" id="F0GTT5"/>
<organism evidence="1 2">
    <name type="scientific">Anaerococcus prevotii ACS-065-V-Col13</name>
    <dbReference type="NCBI Taxonomy" id="879305"/>
    <lineage>
        <taxon>Bacteria</taxon>
        <taxon>Bacillati</taxon>
        <taxon>Bacillota</taxon>
        <taxon>Tissierellia</taxon>
        <taxon>Tissierellales</taxon>
        <taxon>Peptoniphilaceae</taxon>
        <taxon>Anaerococcus</taxon>
    </lineage>
</organism>
<reference evidence="1 2" key="1">
    <citation type="submission" date="2011-01" db="EMBL/GenBank/DDBJ databases">
        <authorList>
            <person name="Durkin A.S."/>
            <person name="Madupu R."/>
            <person name="Torralba M."/>
            <person name="Gillis M."/>
            <person name="Methe B."/>
            <person name="Sutton G."/>
            <person name="Nelson K.E."/>
        </authorList>
    </citation>
    <scope>NUCLEOTIDE SEQUENCE [LARGE SCALE GENOMIC DNA]</scope>
    <source>
        <strain evidence="1 2">ACS-065-V-Col13</strain>
    </source>
</reference>
<name>F0GTT5_9FIRM</name>
<proteinExistence type="predicted"/>
<gene>
    <name evidence="1" type="ORF">HMPREF9290_0017</name>
</gene>
<evidence type="ECO:0000313" key="2">
    <source>
        <dbReference type="Proteomes" id="UP000005286"/>
    </source>
</evidence>
<accession>F0GTT5</accession>
<dbReference type="PATRIC" id="fig|879305.3.peg.215"/>
<dbReference type="STRING" id="879305.HMPREF9290_0017"/>
<dbReference type="eggNOG" id="ENOG5033V47">
    <property type="taxonomic scope" value="Bacteria"/>
</dbReference>
<dbReference type="EMBL" id="AEXM01000008">
    <property type="protein sequence ID" value="EGC82761.1"/>
    <property type="molecule type" value="Genomic_DNA"/>
</dbReference>
<sequence>MSGKLIKIYEDSSLELSYKDPKNLRKALVENSSDKDTLKEIKFIISCGDDLTKLRLLVTLSPIFIASFDSSEVELSYFREKIEESNFSYGLYPNFFSFNENTYRKFYSGNEIKEDIYLTEDRDITFSLNPLDDKYILALAYLLNKLIIDDCNREKLTDYFAKIRDDIVINGRRSILANGIQAFYLSKYVVVWMLIFCEGLMETYEDARFFLNPIYEKINKLKRACD</sequence>
<evidence type="ECO:0000313" key="1">
    <source>
        <dbReference type="EMBL" id="EGC82761.1"/>
    </source>
</evidence>
<dbReference type="Proteomes" id="UP000005286">
    <property type="component" value="Unassembled WGS sequence"/>
</dbReference>